<dbReference type="Proteomes" id="UP000601587">
    <property type="component" value="Unassembled WGS sequence"/>
</dbReference>
<organism evidence="1 2">
    <name type="scientific">Lactobacillus helveticus</name>
    <name type="common">Lactobacillus suntoryeus</name>
    <dbReference type="NCBI Taxonomy" id="1587"/>
    <lineage>
        <taxon>Bacteria</taxon>
        <taxon>Bacillati</taxon>
        <taxon>Bacillota</taxon>
        <taxon>Bacilli</taxon>
        <taxon>Lactobacillales</taxon>
        <taxon>Lactobacillaceae</taxon>
        <taxon>Lactobacillus</taxon>
    </lineage>
</organism>
<comment type="caution">
    <text evidence="1">The sequence shown here is derived from an EMBL/GenBank/DDBJ whole genome shotgun (WGS) entry which is preliminary data.</text>
</comment>
<evidence type="ECO:0000313" key="2">
    <source>
        <dbReference type="Proteomes" id="UP000601587"/>
    </source>
</evidence>
<sequence>MIWAVSLSTTDLITRSLTPVYGYLEFAVYLDSVTPDGPLVQTELYLHYPLHEASPKAISERTSYLQVRLEFHRYPQLIPAIFNLRGFGPPARFTTPSAWSWVGHLVSGLRHLTSRPIQTRFRSGSVFSDLTSLDNVTRRFILQKARHCTLMCSDYL</sequence>
<name>A0A9Q5BX11_LACHE</name>
<dbReference type="EMBL" id="WCGB01000096">
    <property type="protein sequence ID" value="NRN92542.1"/>
    <property type="molecule type" value="Genomic_DNA"/>
</dbReference>
<dbReference type="AlphaFoldDB" id="A0A9Q5BX11"/>
<dbReference type="AntiFam" id="ANF00024">
    <property type="entry name" value="Antisense to 23S rRNA"/>
</dbReference>
<gene>
    <name evidence="1" type="ORF">IMAU50013_02110</name>
</gene>
<evidence type="ECO:0000313" key="1">
    <source>
        <dbReference type="EMBL" id="NRN92542.1"/>
    </source>
</evidence>
<protein>
    <submittedName>
        <fullName evidence="1">Uncharacterized protein</fullName>
    </submittedName>
</protein>
<reference evidence="1" key="1">
    <citation type="submission" date="2019-09" db="EMBL/GenBank/DDBJ databases">
        <title>Comparative genomic analysis of Lactobacillus helveticus.</title>
        <authorList>
            <person name="Zhang H."/>
            <person name="Chen Y."/>
            <person name="Zhong Z."/>
        </authorList>
    </citation>
    <scope>NUCLEOTIDE SEQUENCE</scope>
    <source>
        <strain evidence="1">IMAU50013</strain>
    </source>
</reference>
<proteinExistence type="predicted"/>
<accession>A0A9Q5BX11</accession>